<organism evidence="2 3">
    <name type="scientific">Plasmodium falciparum FCH/4</name>
    <dbReference type="NCBI Taxonomy" id="1036724"/>
    <lineage>
        <taxon>Eukaryota</taxon>
        <taxon>Sar</taxon>
        <taxon>Alveolata</taxon>
        <taxon>Apicomplexa</taxon>
        <taxon>Aconoidasida</taxon>
        <taxon>Haemosporida</taxon>
        <taxon>Plasmodiidae</taxon>
        <taxon>Plasmodium</taxon>
        <taxon>Plasmodium (Laverania)</taxon>
    </lineage>
</organism>
<evidence type="ECO:0000256" key="1">
    <source>
        <dbReference type="SAM" id="Phobius"/>
    </source>
</evidence>
<reference evidence="2 3" key="2">
    <citation type="submission" date="2013-02" db="EMBL/GenBank/DDBJ databases">
        <title>The Genome Sequence of Plasmodium falciparum FCH/4.</title>
        <authorList>
            <consortium name="The Broad Institute Genome Sequencing Platform"/>
            <consortium name="The Broad Institute Genome Sequencing Center for Infectious Disease"/>
            <person name="Neafsey D."/>
            <person name="Cheeseman I."/>
            <person name="Volkman S."/>
            <person name="Adams J."/>
            <person name="Walker B."/>
            <person name="Young S.K."/>
            <person name="Zeng Q."/>
            <person name="Gargeya S."/>
            <person name="Fitzgerald M."/>
            <person name="Haas B."/>
            <person name="Abouelleil A."/>
            <person name="Alvarado L."/>
            <person name="Arachchi H.M."/>
            <person name="Berlin A.M."/>
            <person name="Chapman S.B."/>
            <person name="Dewar J."/>
            <person name="Goldberg J."/>
            <person name="Griggs A."/>
            <person name="Gujja S."/>
            <person name="Hansen M."/>
            <person name="Howarth C."/>
            <person name="Imamovic A."/>
            <person name="Larimer J."/>
            <person name="McCowan C."/>
            <person name="Murphy C."/>
            <person name="Neiman D."/>
            <person name="Pearson M."/>
            <person name="Priest M."/>
            <person name="Roberts A."/>
            <person name="Saif S."/>
            <person name="Shea T."/>
            <person name="Sisk P."/>
            <person name="Sykes S."/>
            <person name="Wortman J."/>
            <person name="Nusbaum C."/>
            <person name="Birren B."/>
        </authorList>
    </citation>
    <scope>NUCLEOTIDE SEQUENCE [LARGE SCALE GENOMIC DNA]</scope>
    <source>
        <strain evidence="2 3">FCH/4</strain>
    </source>
</reference>
<keyword evidence="1" id="KW-0812">Transmembrane</keyword>
<dbReference type="AlphaFoldDB" id="A0A024VNY3"/>
<protein>
    <submittedName>
        <fullName evidence="2">Uncharacterized protein</fullName>
    </submittedName>
</protein>
<gene>
    <name evidence="2" type="ORF">PFFCH_02139</name>
</gene>
<evidence type="ECO:0000313" key="3">
    <source>
        <dbReference type="Proteomes" id="UP000030656"/>
    </source>
</evidence>
<keyword evidence="1" id="KW-0472">Membrane</keyword>
<name>A0A024VNY3_PLAFA</name>
<keyword evidence="1" id="KW-1133">Transmembrane helix</keyword>
<dbReference type="EMBL" id="KI927917">
    <property type="protein sequence ID" value="ETW30429.1"/>
    <property type="molecule type" value="Genomic_DNA"/>
</dbReference>
<sequence>MLIFKEIINLCHENKIFTFKNKIKHKQNDTKKNHRVLHPERFIHSTDKDQYIKIGGKHNVDNKESFDNKQKYIKTQRNLSTRSYMNTYYKDDINNSENCLLKRNKVQNELEKDHIYTSQGLHKKRSFSSCSDYVNKQDEYEKKKRTKKQNEFIINKNIIIKGKEDIISHSIVDMRNKIKKRNYEGGVKNELKNESKDIYDECKENQNIYKEKQNIYKENQNIYKENQNIYKENQNIYKENQNIYKEKQNIYKEKQNDILTKKKNIHFLNFMNIKKKKDDNILKMQILKGLNQTHYDPLHLEKIVNCKSGGIIYNHQTKTKEDEEKKKKDNTFFFCVILFFFFFSSLYI</sequence>
<reference evidence="2 3" key="1">
    <citation type="submission" date="2013-02" db="EMBL/GenBank/DDBJ databases">
        <title>The Genome Annotation of Plasmodium falciparum FCH/4.</title>
        <authorList>
            <consortium name="The Broad Institute Genome Sequencing Platform"/>
            <consortium name="The Broad Institute Genome Sequencing Center for Infectious Disease"/>
            <person name="Neafsey D."/>
            <person name="Hoffman S."/>
            <person name="Volkman S."/>
            <person name="Rosenthal P."/>
            <person name="Walker B."/>
            <person name="Young S.K."/>
            <person name="Zeng Q."/>
            <person name="Gargeya S."/>
            <person name="Fitzgerald M."/>
            <person name="Haas B."/>
            <person name="Abouelleil A."/>
            <person name="Allen A.W."/>
            <person name="Alvarado L."/>
            <person name="Arachchi H.M."/>
            <person name="Berlin A.M."/>
            <person name="Chapman S.B."/>
            <person name="Gainer-Dewar J."/>
            <person name="Goldberg J."/>
            <person name="Griggs A."/>
            <person name="Gujja S."/>
            <person name="Hansen M."/>
            <person name="Howarth C."/>
            <person name="Imamovic A."/>
            <person name="Ireland A."/>
            <person name="Larimer J."/>
            <person name="McCowan C."/>
            <person name="Murphy C."/>
            <person name="Pearson M."/>
            <person name="Poon T.W."/>
            <person name="Priest M."/>
            <person name="Roberts A."/>
            <person name="Saif S."/>
            <person name="Shea T."/>
            <person name="Sisk P."/>
            <person name="Sykes S."/>
            <person name="Wortman J."/>
            <person name="Nusbaum C."/>
            <person name="Birren B."/>
        </authorList>
    </citation>
    <scope>NUCLEOTIDE SEQUENCE [LARGE SCALE GENOMIC DNA]</scope>
    <source>
        <strain evidence="2 3">FCH/4</strain>
    </source>
</reference>
<dbReference type="Proteomes" id="UP000030656">
    <property type="component" value="Unassembled WGS sequence"/>
</dbReference>
<dbReference type="PANTHER" id="PTHR48211">
    <property type="entry name" value="PROTEIN, PUTATIVE-RELATED"/>
    <property type="match status" value="1"/>
</dbReference>
<evidence type="ECO:0000313" key="2">
    <source>
        <dbReference type="EMBL" id="ETW30429.1"/>
    </source>
</evidence>
<proteinExistence type="predicted"/>
<dbReference type="PANTHER" id="PTHR48211:SF1">
    <property type="entry name" value="TETRATRICOPEPTIDE REPEAT PROTEIN"/>
    <property type="match status" value="1"/>
</dbReference>
<feature type="transmembrane region" description="Helical" evidence="1">
    <location>
        <begin position="330"/>
        <end position="347"/>
    </location>
</feature>
<accession>A0A024VNY3</accession>